<feature type="region of interest" description="Disordered" evidence="1">
    <location>
        <begin position="189"/>
        <end position="227"/>
    </location>
</feature>
<sequence length="2366" mass="251587">MNDEPWKMALRKRRFQDVRINSFDDVGASVEEIVLSNGCINILVQDPVCGPSDYTDLPGAKNNSGSTWRVFSNYGRSRRGGLRASGSQVPLTPEARQRLLERRQQRAEDSRVRVEKKRLALEKYRIRQREVKRQRELLDRLQIENSPTKPGDGSDSPTGVIISSPHRKFKFQSFRGGRGKGNSVKRLSLEDASSPHGASVKSKSSLSSSGSSHTSKHETPNCSKSAKRICMDADVLGRIDQVIEDVAKNSTSSSVSVAAWEDEGLQEDNEGSQEDDSRTKIDPAEDSETFDLQEDSFSGDEVEVSSSSFESKRNIVDASSSTNSESTKSLRGSGGAESSRPVIADADSSTQSLERRSKRQVKRINYAELLEDDYEDESSSQAKGSKPKKSESVSISSASKLAQSESGTASGESVSEANEVSSSVCEANKPILFNDEGGSVGQKNLPLSQVGACDLNTHNLERSTPAAQTSDPSPKPYHVKNLFPSNPQNNSDSQQTPRLSGHLHPHMSVQFLTGQTVTPYHPGDQSESAPPNFLLNVASTKCDGDKLSPRTPDNSRETSHHKSGHSPPPAASTASLPTPVNWTVQKERTSNGKLILRKSPSGTSADQFVVSLEAPPVSHHSSTKLPHNLIPCPQGNFPSPSHDRLSSGMTSVSASLSQWGDSYGHLSSSHYTAKEATVHYRAGLPPEAHPHSQVKLPKCALPPLQPESQFSVPDSRAPISSCLVSVSRRDHLGPMLPPSLPLSQSLSLPQSQQSHIQLVASPMAPQTGKSVMQTAGPLPKGHPRMVGSESNIWHQIHSRLKVPYGREPHPGIPYPLTSGGVPVPVQSPCQPSPRMPQTPHNSSYSDPRSPPPAHQSKPTTGGVSDRNFYNTMYKAMGSHPLGATAGPKVMPSAIQSTQVQLSSATHRNSSLTSSGSGNHPYGYFPHAASASQLVGPRGHEVVPSSRQQTVLKKAAVKVSERPGQGGQMTHSGHSLHTSQVFPTDIPQIRPDAPHNKGPLAPAPEHARDRNVFTARGMPPLINMMDVINTSQNSCSVRKPPPKTKVTNAASSQNVHAVEHDSRAASGSQMLHNLAMSWPGVGVLLDVAQNPHPQHVAIVPNPPPPLVSISPYQNPQTVSVSASSNPQAVSGSPIWAAFSLRPPSASLLVDAQPVNRNQMAQPVSSASSPQTQIPPQTSKVPAPVKNIKQERQEIANQESDQPSSMLIPLRIHISDPSVSANSKPVTSDSLDNDRLVSTCTSHQASVGVASRPDQLHAGHRTSETSVTKSGSVLHGIEESVSHCTDEAVDSKARLFQLRERPTDVSSNSQPVSKCVSRQSASESYMCSAASATVTVSTSSQSTSTGAVTKTVPSGNKTVVTSHVTTPGSDMTAVTSHVISPFGNDMSSVERRHTSDRLKEAADSKYHLSRLLSQQRAANQSSNPPSTQESVSTQRSSQAVASSAIPTTIAASVTAAATSSSGPSPSPQAVTRVTMSLNQSYVARSSLSTRTLAMPGSDLGETSDSKAHLAQLLSLSKSSDQHGTPSERLSNHGVTGSVLSQVSVVTVASCSVSTVSESATRSDLLGSNLVTAVMTQSVPLVSESVATSVSTGSNSVTTVMARSVPKMTESVLGLASTVAAPSTSLGDPASGLSSSTKLSSVPLSPTRSSQSAFRHVTLSRNERCPNETSAHETPSSTESCTDETAAQILLSISTSTFAETTSLPGIVHSDNSTRLTTYKSGSSCGSGAGAQPLPGAVPLTFPASQKGMEVAGSASSVVTNKVLSSSSSQLSSLNLPPAGPRSGETCTQAQVAIVVEPPPPAAQYTAPRAPVKASPTLRKLWTPLEDSIFAWHTSDSAPDRSERLPAGHVTVNCPDDLCLPTTGVYTVSVTVADGCGQGLAVTTCGQDQSEELCIKQEPQTPVRTLNRREVIDLVDSDTDHEEDLPPGQDEVRDSLASGISDMAMDKVLGGVEESQAGSEGVFHERESPAVSDVEVVAVKEEAVVPAQPFVPDEVIEIDNSDSDDDQSDLHIKEKDGSIDRSSLQGFSQRVCVVEDLSEAEHLVRDTSVYSCDALPIQQPSEHSAVKDVSPAQELSDSPRHTAGSSVSVEKHSEVQRNMSEEIPSEGVSERQPERPMLDSVSTAVIAKKEHHLSDSSEGPVSHSSSQPSCMLPNHVGGPLNLTERQLEYIQNRLARVSQDVAAITAGGQPLTNSPSSRRLSTSSTGGLSSPLSIDNAATSLGLSRKSGANSLAALKNVKRERDEEDDSIYISEEDDVEEEEDEEANQSLSGASLSGSGTSTMESNVQKLLLALGSWSPADVREWLKKNKLDCVCPKLSSLDGNGLQRIAFEHFRDPDRFYTRIKKSLGLTVFQSLVVIRGLKSLLEDQS</sequence>
<feature type="region of interest" description="Disordered" evidence="1">
    <location>
        <begin position="894"/>
        <end position="916"/>
    </location>
</feature>
<feature type="region of interest" description="Disordered" evidence="1">
    <location>
        <begin position="539"/>
        <end position="580"/>
    </location>
</feature>
<feature type="compositionally biased region" description="Low complexity" evidence="1">
    <location>
        <begin position="1626"/>
        <end position="1643"/>
    </location>
</feature>
<proteinExistence type="predicted"/>
<evidence type="ECO:0000313" key="2">
    <source>
        <dbReference type="Proteomes" id="UP000694888"/>
    </source>
</evidence>
<feature type="compositionally biased region" description="Low complexity" evidence="1">
    <location>
        <begin position="199"/>
        <end position="213"/>
    </location>
</feature>
<feature type="compositionally biased region" description="Polar residues" evidence="1">
    <location>
        <begin position="1411"/>
        <end position="1436"/>
    </location>
</feature>
<feature type="compositionally biased region" description="Polar residues" evidence="1">
    <location>
        <begin position="856"/>
        <end position="866"/>
    </location>
</feature>
<feature type="compositionally biased region" description="Low complexity" evidence="1">
    <location>
        <begin position="392"/>
        <end position="421"/>
    </location>
</feature>
<feature type="region of interest" description="Disordered" evidence="1">
    <location>
        <begin position="1157"/>
        <end position="1182"/>
    </location>
</feature>
<feature type="compositionally biased region" description="Polar residues" evidence="1">
    <location>
        <begin position="2133"/>
        <end position="2146"/>
    </location>
</feature>
<feature type="compositionally biased region" description="Basic and acidic residues" evidence="1">
    <location>
        <begin position="2105"/>
        <end position="2114"/>
    </location>
</feature>
<protein>
    <submittedName>
        <fullName evidence="3">Uncharacterized protein LOC101856669</fullName>
    </submittedName>
</protein>
<feature type="region of interest" description="Disordered" evidence="1">
    <location>
        <begin position="811"/>
        <end position="866"/>
    </location>
</feature>
<feature type="compositionally biased region" description="Acidic residues" evidence="1">
    <location>
        <begin position="284"/>
        <end position="303"/>
    </location>
</feature>
<name>A0ABM0JTQ8_APLCA</name>
<dbReference type="Proteomes" id="UP000694888">
    <property type="component" value="Unplaced"/>
</dbReference>
<reference evidence="3" key="1">
    <citation type="submission" date="2025-08" db="UniProtKB">
        <authorList>
            <consortium name="RefSeq"/>
        </authorList>
    </citation>
    <scope>IDENTIFICATION</scope>
</reference>
<evidence type="ECO:0000313" key="3">
    <source>
        <dbReference type="RefSeq" id="XP_005101284.1"/>
    </source>
</evidence>
<feature type="region of interest" description="Disordered" evidence="1">
    <location>
        <begin position="248"/>
        <end position="421"/>
    </location>
</feature>
<feature type="compositionally biased region" description="Basic and acidic residues" evidence="1">
    <location>
        <begin position="1252"/>
        <end position="1261"/>
    </location>
</feature>
<feature type="region of interest" description="Disordered" evidence="1">
    <location>
        <begin position="2058"/>
        <end position="2154"/>
    </location>
</feature>
<feature type="region of interest" description="Disordered" evidence="1">
    <location>
        <begin position="2183"/>
        <end position="2209"/>
    </location>
</feature>
<feature type="compositionally biased region" description="Acidic residues" evidence="1">
    <location>
        <begin position="260"/>
        <end position="274"/>
    </location>
</feature>
<accession>A0ABM0JTQ8</accession>
<feature type="compositionally biased region" description="Low complexity" evidence="1">
    <location>
        <begin position="319"/>
        <end position="329"/>
    </location>
</feature>
<feature type="region of interest" description="Disordered" evidence="1">
    <location>
        <begin position="141"/>
        <end position="166"/>
    </location>
</feature>
<feature type="region of interest" description="Disordered" evidence="1">
    <location>
        <begin position="1620"/>
        <end position="1679"/>
    </location>
</feature>
<feature type="compositionally biased region" description="Polar residues" evidence="1">
    <location>
        <begin position="1157"/>
        <end position="1178"/>
    </location>
</feature>
<feature type="region of interest" description="Disordered" evidence="1">
    <location>
        <begin position="1411"/>
        <end position="1441"/>
    </location>
</feature>
<feature type="region of interest" description="Disordered" evidence="1">
    <location>
        <begin position="1242"/>
        <end position="1269"/>
    </location>
</feature>
<feature type="compositionally biased region" description="Low complexity" evidence="1">
    <location>
        <begin position="818"/>
        <end position="829"/>
    </location>
</feature>
<dbReference type="GeneID" id="101856669"/>
<feature type="compositionally biased region" description="Acidic residues" evidence="1">
    <location>
        <begin position="369"/>
        <end position="378"/>
    </location>
</feature>
<feature type="compositionally biased region" description="Low complexity" evidence="1">
    <location>
        <begin position="2265"/>
        <end position="2276"/>
    </location>
</feature>
<keyword evidence="2" id="KW-1185">Reference proteome</keyword>
<feature type="compositionally biased region" description="Polar residues" evidence="1">
    <location>
        <begin position="483"/>
        <end position="498"/>
    </location>
</feature>
<feature type="compositionally biased region" description="Basic and acidic residues" evidence="1">
    <location>
        <begin position="542"/>
        <end position="560"/>
    </location>
</feature>
<feature type="compositionally biased region" description="Low complexity" evidence="1">
    <location>
        <begin position="2191"/>
        <end position="2209"/>
    </location>
</feature>
<evidence type="ECO:0000256" key="1">
    <source>
        <dbReference type="SAM" id="MobiDB-lite"/>
    </source>
</evidence>
<feature type="compositionally biased region" description="Polar residues" evidence="1">
    <location>
        <begin position="1664"/>
        <end position="1679"/>
    </location>
</feature>
<feature type="compositionally biased region" description="Acidic residues" evidence="1">
    <location>
        <begin position="2240"/>
        <end position="2262"/>
    </location>
</feature>
<gene>
    <name evidence="3" type="primary">LOC101856669</name>
</gene>
<dbReference type="RefSeq" id="XP_005101284.1">
    <property type="nucleotide sequence ID" value="XM_005101227.3"/>
</dbReference>
<feature type="region of interest" description="Disordered" evidence="1">
    <location>
        <begin position="463"/>
        <end position="502"/>
    </location>
</feature>
<organism evidence="2 3">
    <name type="scientific">Aplysia californica</name>
    <name type="common">California sea hare</name>
    <dbReference type="NCBI Taxonomy" id="6500"/>
    <lineage>
        <taxon>Eukaryota</taxon>
        <taxon>Metazoa</taxon>
        <taxon>Spiralia</taxon>
        <taxon>Lophotrochozoa</taxon>
        <taxon>Mollusca</taxon>
        <taxon>Gastropoda</taxon>
        <taxon>Heterobranchia</taxon>
        <taxon>Euthyneura</taxon>
        <taxon>Tectipleura</taxon>
        <taxon>Aplysiida</taxon>
        <taxon>Aplysioidea</taxon>
        <taxon>Aplysiidae</taxon>
        <taxon>Aplysia</taxon>
    </lineage>
</organism>
<feature type="region of interest" description="Disordered" evidence="1">
    <location>
        <begin position="2240"/>
        <end position="2276"/>
    </location>
</feature>